<dbReference type="GO" id="GO:0005829">
    <property type="term" value="C:cytosol"/>
    <property type="evidence" value="ECO:0007669"/>
    <property type="project" value="TreeGrafter"/>
</dbReference>
<sequence>MITRIWFETHSTTLDNEAGIASGWRPGELSELGRERAAALGIRIRDRSLDAVYCSDLARAVQTASTAFAQAGVDLPLLLDWRLRECDYGRLNGTPSADVHDDRLRYAQNPYPGGESWEQATRRAAAGVRDAATRHPGGTIMIIGHIATGFGVRRACGATDSLATMITGRSPWKPGRLYEIAL</sequence>
<feature type="binding site" evidence="2">
    <location>
        <begin position="85"/>
        <end position="88"/>
    </location>
    <ligand>
        <name>substrate</name>
    </ligand>
</feature>
<comment type="caution">
    <text evidence="3">The sequence shown here is derived from an EMBL/GenBank/DDBJ whole genome shotgun (WGS) entry which is preliminary data.</text>
</comment>
<reference evidence="3" key="2">
    <citation type="submission" date="2020-09" db="EMBL/GenBank/DDBJ databases">
        <authorList>
            <person name="Sun Q."/>
            <person name="Zhou Y."/>
        </authorList>
    </citation>
    <scope>NUCLEOTIDE SEQUENCE</scope>
    <source>
        <strain evidence="3">CGMCC 4.7306</strain>
    </source>
</reference>
<dbReference type="SMART" id="SM00855">
    <property type="entry name" value="PGAM"/>
    <property type="match status" value="1"/>
</dbReference>
<dbReference type="InterPro" id="IPR013078">
    <property type="entry name" value="His_Pase_superF_clade-1"/>
</dbReference>
<evidence type="ECO:0000256" key="1">
    <source>
        <dbReference type="ARBA" id="ARBA00022801"/>
    </source>
</evidence>
<dbReference type="PANTHER" id="PTHR46517">
    <property type="entry name" value="FRUCTOSE-2,6-BISPHOSPHATASE TIGAR"/>
    <property type="match status" value="1"/>
</dbReference>
<dbReference type="InterPro" id="IPR051695">
    <property type="entry name" value="Phosphoglycerate_Mutase"/>
</dbReference>
<dbReference type="InterPro" id="IPR029033">
    <property type="entry name" value="His_PPase_superfam"/>
</dbReference>
<keyword evidence="4" id="KW-1185">Reference proteome</keyword>
<dbReference type="RefSeq" id="WP_188894669.1">
    <property type="nucleotide sequence ID" value="NZ_BMMZ01000003.1"/>
</dbReference>
<dbReference type="Proteomes" id="UP000613840">
    <property type="component" value="Unassembled WGS sequence"/>
</dbReference>
<reference evidence="3" key="1">
    <citation type="journal article" date="2014" name="Int. J. Syst. Evol. Microbiol.">
        <title>Complete genome sequence of Corynebacterium casei LMG S-19264T (=DSM 44701T), isolated from a smear-ripened cheese.</title>
        <authorList>
            <consortium name="US DOE Joint Genome Institute (JGI-PGF)"/>
            <person name="Walter F."/>
            <person name="Albersmeier A."/>
            <person name="Kalinowski J."/>
            <person name="Ruckert C."/>
        </authorList>
    </citation>
    <scope>NUCLEOTIDE SEQUENCE</scope>
    <source>
        <strain evidence="3">CGMCC 4.7306</strain>
    </source>
</reference>
<organism evidence="3 4">
    <name type="scientific">Microlunatus endophyticus</name>
    <dbReference type="NCBI Taxonomy" id="1716077"/>
    <lineage>
        <taxon>Bacteria</taxon>
        <taxon>Bacillati</taxon>
        <taxon>Actinomycetota</taxon>
        <taxon>Actinomycetes</taxon>
        <taxon>Propionibacteriales</taxon>
        <taxon>Propionibacteriaceae</taxon>
        <taxon>Microlunatus</taxon>
    </lineage>
</organism>
<dbReference type="Gene3D" id="3.40.50.1240">
    <property type="entry name" value="Phosphoglycerate mutase-like"/>
    <property type="match status" value="1"/>
</dbReference>
<protein>
    <submittedName>
        <fullName evidence="3">Fructose 1,6-bisphosphatase</fullName>
    </submittedName>
</protein>
<keyword evidence="1" id="KW-0378">Hydrolase</keyword>
<proteinExistence type="predicted"/>
<name>A0A917S4U2_9ACTN</name>
<dbReference type="PANTHER" id="PTHR46517:SF1">
    <property type="entry name" value="FRUCTOSE-2,6-BISPHOSPHATASE TIGAR"/>
    <property type="match status" value="1"/>
</dbReference>
<dbReference type="EMBL" id="BMMZ01000003">
    <property type="protein sequence ID" value="GGL58432.1"/>
    <property type="molecule type" value="Genomic_DNA"/>
</dbReference>
<evidence type="ECO:0000313" key="4">
    <source>
        <dbReference type="Proteomes" id="UP000613840"/>
    </source>
</evidence>
<dbReference type="GO" id="GO:0043456">
    <property type="term" value="P:regulation of pentose-phosphate shunt"/>
    <property type="evidence" value="ECO:0007669"/>
    <property type="project" value="TreeGrafter"/>
</dbReference>
<evidence type="ECO:0000256" key="2">
    <source>
        <dbReference type="PIRSR" id="PIRSR613078-2"/>
    </source>
</evidence>
<dbReference type="AlphaFoldDB" id="A0A917S4U2"/>
<feature type="binding site" evidence="2">
    <location>
        <position position="59"/>
    </location>
    <ligand>
        <name>substrate</name>
    </ligand>
</feature>
<dbReference type="GO" id="GO:0045820">
    <property type="term" value="P:negative regulation of glycolytic process"/>
    <property type="evidence" value="ECO:0007669"/>
    <property type="project" value="TreeGrafter"/>
</dbReference>
<dbReference type="CDD" id="cd07067">
    <property type="entry name" value="HP_PGM_like"/>
    <property type="match status" value="1"/>
</dbReference>
<gene>
    <name evidence="3" type="ORF">GCM10011575_16090</name>
</gene>
<accession>A0A917S4U2</accession>
<dbReference type="GO" id="GO:0004331">
    <property type="term" value="F:fructose-2,6-bisphosphate 2-phosphatase activity"/>
    <property type="evidence" value="ECO:0007669"/>
    <property type="project" value="TreeGrafter"/>
</dbReference>
<dbReference type="SUPFAM" id="SSF53254">
    <property type="entry name" value="Phosphoglycerate mutase-like"/>
    <property type="match status" value="1"/>
</dbReference>
<evidence type="ECO:0000313" key="3">
    <source>
        <dbReference type="EMBL" id="GGL58432.1"/>
    </source>
</evidence>
<dbReference type="Pfam" id="PF00300">
    <property type="entry name" value="His_Phos_1"/>
    <property type="match status" value="1"/>
</dbReference>